<reference evidence="7 8" key="1">
    <citation type="journal article" date="2015" name="Front. Microbiol.">
        <title>Genome sequence of the plant growth promoting endophytic yeast Rhodotorula graminis WP1.</title>
        <authorList>
            <person name="Firrincieli A."/>
            <person name="Otillar R."/>
            <person name="Salamov A."/>
            <person name="Schmutz J."/>
            <person name="Khan Z."/>
            <person name="Redman R.S."/>
            <person name="Fleck N.D."/>
            <person name="Lindquist E."/>
            <person name="Grigoriev I.V."/>
            <person name="Doty S.L."/>
        </authorList>
    </citation>
    <scope>NUCLEOTIDE SEQUENCE [LARGE SCALE GENOMIC DNA]</scope>
    <source>
        <strain evidence="7 8">WP1</strain>
    </source>
</reference>
<feature type="compositionally biased region" description="Basic residues" evidence="6">
    <location>
        <begin position="285"/>
        <end position="299"/>
    </location>
</feature>
<evidence type="ECO:0000256" key="3">
    <source>
        <dbReference type="ARBA" id="ARBA00022478"/>
    </source>
</evidence>
<evidence type="ECO:0000313" key="8">
    <source>
        <dbReference type="Proteomes" id="UP000053890"/>
    </source>
</evidence>
<proteinExistence type="inferred from homology"/>
<feature type="compositionally biased region" description="Acidic residues" evidence="6">
    <location>
        <begin position="425"/>
        <end position="434"/>
    </location>
</feature>
<dbReference type="AlphaFoldDB" id="A0A194SAY8"/>
<sequence>MASAKKLTPLELKLLNHGLAAPKGEISQHDLLASCGLSINSSVMDAINGLLRKNLLQMLKTDSGAILFRFLGKEEAKAMGSMDADEKLVLDQIKESGDLGIWSRTLTTKTGLPSGTVTKALKALESRKQVKTVKSVKNPTRKIYMLSGIQPSVELTGGPWFTDNELDTELVDMLKRVVHKYLTDKSIPRSITIADPSASDPVKFRPIYPATATPYLPTVHDVLRNISELEVISVQLKQEHVEALLDLMVYDGQVEKILVNRDASTFGTSTSNDTASSRKTDGKGKGKARASSKSSKRRKGSSDASSSESDDDARRRSSKKGKRNANGKARRKRAKLASDAEASSESESEDFDSDDDAPSRCRKKGGAASDDEDGGKKASKRRKKRGSRRVKRSSSDPDASSSESEDGVRGGSRRQGGGERNAGMGDDDDDDDEAAAAAARESQTGTQYVYRLIRSYAPTIGWTDMPCGKCPVEDFCAEPPRQRAVAYRRPPAVAAVRPSVATSAGAPKIRIELDGGIQGVGMLGGAGAAIGVSEAKWGEMKGAVGAGIAPVNPRDCPYFSKDTGWLAI</sequence>
<keyword evidence="3" id="KW-0240">DNA-directed RNA polymerase</keyword>
<dbReference type="GO" id="GO:0005737">
    <property type="term" value="C:cytoplasm"/>
    <property type="evidence" value="ECO:0007669"/>
    <property type="project" value="UniProtKB-ARBA"/>
</dbReference>
<accession>A0A194SAY8</accession>
<feature type="region of interest" description="Disordered" evidence="6">
    <location>
        <begin position="265"/>
        <end position="442"/>
    </location>
</feature>
<evidence type="ECO:0000256" key="1">
    <source>
        <dbReference type="ARBA" id="ARBA00004123"/>
    </source>
</evidence>
<dbReference type="InterPro" id="IPR036388">
    <property type="entry name" value="WH-like_DNA-bd_sf"/>
</dbReference>
<dbReference type="InterPro" id="IPR036390">
    <property type="entry name" value="WH_DNA-bd_sf"/>
</dbReference>
<dbReference type="SUPFAM" id="SSF46785">
    <property type="entry name" value="Winged helix' DNA-binding domain"/>
    <property type="match status" value="1"/>
</dbReference>
<dbReference type="Proteomes" id="UP000053890">
    <property type="component" value="Unassembled WGS sequence"/>
</dbReference>
<dbReference type="Pfam" id="PF05158">
    <property type="entry name" value="RNA_pol_Rpc34"/>
    <property type="match status" value="1"/>
</dbReference>
<keyword evidence="5" id="KW-0539">Nucleus</keyword>
<dbReference type="EMBL" id="KQ474074">
    <property type="protein sequence ID" value="KPV77888.1"/>
    <property type="molecule type" value="Genomic_DNA"/>
</dbReference>
<feature type="compositionally biased region" description="Polar residues" evidence="6">
    <location>
        <begin position="265"/>
        <end position="275"/>
    </location>
</feature>
<dbReference type="InterPro" id="IPR007832">
    <property type="entry name" value="RNA_pol_Rpc34"/>
</dbReference>
<feature type="compositionally biased region" description="Basic residues" evidence="6">
    <location>
        <begin position="377"/>
        <end position="392"/>
    </location>
</feature>
<keyword evidence="8" id="KW-1185">Reference proteome</keyword>
<feature type="compositionally biased region" description="Basic residues" evidence="6">
    <location>
        <begin position="316"/>
        <end position="335"/>
    </location>
</feature>
<evidence type="ECO:0008006" key="9">
    <source>
        <dbReference type="Google" id="ProtNLM"/>
    </source>
</evidence>
<evidence type="ECO:0000256" key="6">
    <source>
        <dbReference type="SAM" id="MobiDB-lite"/>
    </source>
</evidence>
<dbReference type="GO" id="GO:0005654">
    <property type="term" value="C:nucleoplasm"/>
    <property type="evidence" value="ECO:0007669"/>
    <property type="project" value="UniProtKB-ARBA"/>
</dbReference>
<comment type="similarity">
    <text evidence="2">Belongs to the eukaryotic RPC34/RPC39 RNA polymerase subunit family.</text>
</comment>
<name>A0A194SAY8_RHOGW</name>
<dbReference type="RefSeq" id="XP_018273937.1">
    <property type="nucleotide sequence ID" value="XM_018413969.1"/>
</dbReference>
<feature type="compositionally biased region" description="Gly residues" evidence="6">
    <location>
        <begin position="409"/>
        <end position="420"/>
    </location>
</feature>
<dbReference type="Gene3D" id="1.10.10.10">
    <property type="entry name" value="Winged helix-like DNA-binding domain superfamily/Winged helix DNA-binding domain"/>
    <property type="match status" value="1"/>
</dbReference>
<dbReference type="GO" id="GO:0005666">
    <property type="term" value="C:RNA polymerase III complex"/>
    <property type="evidence" value="ECO:0007669"/>
    <property type="project" value="InterPro"/>
</dbReference>
<dbReference type="PANTHER" id="PTHR12780">
    <property type="entry name" value="RNA POLYMERASE III DNA DIRECTED , 39KD SUBUNIT-RELATED"/>
    <property type="match status" value="1"/>
</dbReference>
<evidence type="ECO:0000256" key="5">
    <source>
        <dbReference type="ARBA" id="ARBA00023242"/>
    </source>
</evidence>
<feature type="compositionally biased region" description="Acidic residues" evidence="6">
    <location>
        <begin position="342"/>
        <end position="356"/>
    </location>
</feature>
<dbReference type="FunFam" id="1.10.10.10:FF:000116">
    <property type="entry name" value="DNA-directed RNA polymerase III subunit RPC6"/>
    <property type="match status" value="1"/>
</dbReference>
<organism evidence="7 8">
    <name type="scientific">Rhodotorula graminis (strain WP1)</name>
    <dbReference type="NCBI Taxonomy" id="578459"/>
    <lineage>
        <taxon>Eukaryota</taxon>
        <taxon>Fungi</taxon>
        <taxon>Dikarya</taxon>
        <taxon>Basidiomycota</taxon>
        <taxon>Pucciniomycotina</taxon>
        <taxon>Microbotryomycetes</taxon>
        <taxon>Sporidiobolales</taxon>
        <taxon>Sporidiobolaceae</taxon>
        <taxon>Rhodotorula</taxon>
    </lineage>
</organism>
<evidence type="ECO:0000256" key="4">
    <source>
        <dbReference type="ARBA" id="ARBA00023163"/>
    </source>
</evidence>
<dbReference type="GO" id="GO:0006383">
    <property type="term" value="P:transcription by RNA polymerase III"/>
    <property type="evidence" value="ECO:0007669"/>
    <property type="project" value="InterPro"/>
</dbReference>
<dbReference type="GeneID" id="28974417"/>
<dbReference type="STRING" id="578459.A0A194SAY8"/>
<keyword evidence="4" id="KW-0804">Transcription</keyword>
<gene>
    <name evidence="7" type="ORF">RHOBADRAFT_41887</name>
</gene>
<comment type="subcellular location">
    <subcellularLocation>
        <location evidence="1">Nucleus</location>
    </subcellularLocation>
</comment>
<protein>
    <recommendedName>
        <fullName evidence="9">DNA-directed RNA polymerase III subunit RPC6</fullName>
    </recommendedName>
</protein>
<evidence type="ECO:0000256" key="2">
    <source>
        <dbReference type="ARBA" id="ARBA00011038"/>
    </source>
</evidence>
<dbReference type="OrthoDB" id="613763at2759"/>
<evidence type="ECO:0000313" key="7">
    <source>
        <dbReference type="EMBL" id="KPV77888.1"/>
    </source>
</evidence>
<dbReference type="InterPro" id="IPR016049">
    <property type="entry name" value="RNA_pol_Rpc34-like"/>
</dbReference>
<dbReference type="OMA" id="PVNPREC"/>